<organism evidence="10 11">
    <name type="scientific">Tegillarca granosa</name>
    <name type="common">Malaysian cockle</name>
    <name type="synonym">Anadara granosa</name>
    <dbReference type="NCBI Taxonomy" id="220873"/>
    <lineage>
        <taxon>Eukaryota</taxon>
        <taxon>Metazoa</taxon>
        <taxon>Spiralia</taxon>
        <taxon>Lophotrochozoa</taxon>
        <taxon>Mollusca</taxon>
        <taxon>Bivalvia</taxon>
        <taxon>Autobranchia</taxon>
        <taxon>Pteriomorphia</taxon>
        <taxon>Arcoida</taxon>
        <taxon>Arcoidea</taxon>
        <taxon>Arcidae</taxon>
        <taxon>Tegillarca</taxon>
    </lineage>
</organism>
<keyword evidence="6" id="KW-0862">Zinc</keyword>
<dbReference type="Proteomes" id="UP001217089">
    <property type="component" value="Unassembled WGS sequence"/>
</dbReference>
<protein>
    <recommendedName>
        <fullName evidence="9">RZ-type domain-containing protein</fullName>
    </recommendedName>
</protein>
<dbReference type="InterPro" id="IPR041679">
    <property type="entry name" value="DNA2/NAM7-like_C"/>
</dbReference>
<keyword evidence="3" id="KW-0479">Metal-binding</keyword>
<dbReference type="Pfam" id="PF13086">
    <property type="entry name" value="AAA_11"/>
    <property type="match status" value="1"/>
</dbReference>
<evidence type="ECO:0000256" key="5">
    <source>
        <dbReference type="ARBA" id="ARBA00022771"/>
    </source>
</evidence>
<keyword evidence="5" id="KW-0863">Zinc-finger</keyword>
<dbReference type="InterPro" id="IPR041677">
    <property type="entry name" value="DNA2/NAM7_AAA_11"/>
</dbReference>
<keyword evidence="4" id="KW-0677">Repeat</keyword>
<dbReference type="SMART" id="SM00438">
    <property type="entry name" value="ZnF_NFX"/>
    <property type="match status" value="4"/>
</dbReference>
<comment type="subcellular location">
    <subcellularLocation>
        <location evidence="1">Cytoplasm</location>
    </subcellularLocation>
</comment>
<evidence type="ECO:0000256" key="1">
    <source>
        <dbReference type="ARBA" id="ARBA00004496"/>
    </source>
</evidence>
<dbReference type="Pfam" id="PF20173">
    <property type="entry name" value="ZnF_RZ-type"/>
    <property type="match status" value="1"/>
</dbReference>
<evidence type="ECO:0000256" key="7">
    <source>
        <dbReference type="ARBA" id="ARBA00022859"/>
    </source>
</evidence>
<evidence type="ECO:0000313" key="10">
    <source>
        <dbReference type="EMBL" id="KAJ8320785.1"/>
    </source>
</evidence>
<proteinExistence type="predicted"/>
<dbReference type="CDD" id="cd18808">
    <property type="entry name" value="SF1_C_Upf1"/>
    <property type="match status" value="1"/>
</dbReference>
<dbReference type="Gene3D" id="3.40.50.300">
    <property type="entry name" value="P-loop containing nucleotide triphosphate hydrolases"/>
    <property type="match status" value="2"/>
</dbReference>
<evidence type="ECO:0000256" key="8">
    <source>
        <dbReference type="SAM" id="Coils"/>
    </source>
</evidence>
<dbReference type="Pfam" id="PF13087">
    <property type="entry name" value="AAA_12"/>
    <property type="match status" value="1"/>
</dbReference>
<dbReference type="EMBL" id="JARBDR010000141">
    <property type="protein sequence ID" value="KAJ8320785.1"/>
    <property type="molecule type" value="Genomic_DNA"/>
</dbReference>
<name>A0ABQ9FWY1_TEGGR</name>
<reference evidence="10 11" key="1">
    <citation type="submission" date="2022-12" db="EMBL/GenBank/DDBJ databases">
        <title>Chromosome-level genome of Tegillarca granosa.</title>
        <authorList>
            <person name="Kim J."/>
        </authorList>
    </citation>
    <scope>NUCLEOTIDE SEQUENCE [LARGE SCALE GENOMIC DNA]</scope>
    <source>
        <strain evidence="10">Teg-2019</strain>
        <tissue evidence="10">Adductor muscle</tissue>
    </source>
</reference>
<feature type="domain" description="RZ-type" evidence="9">
    <location>
        <begin position="921"/>
        <end position="993"/>
    </location>
</feature>
<accession>A0ABQ9FWY1</accession>
<evidence type="ECO:0000313" key="11">
    <source>
        <dbReference type="Proteomes" id="UP001217089"/>
    </source>
</evidence>
<keyword evidence="11" id="KW-1185">Reference proteome</keyword>
<dbReference type="InterPro" id="IPR045055">
    <property type="entry name" value="DNA2/NAM7-like"/>
</dbReference>
<evidence type="ECO:0000256" key="2">
    <source>
        <dbReference type="ARBA" id="ARBA00022490"/>
    </source>
</evidence>
<dbReference type="PROSITE" id="PS51981">
    <property type="entry name" value="ZF_RZ"/>
    <property type="match status" value="1"/>
</dbReference>
<sequence length="993" mass="115535">MLEKEMIEKKSEHERSYERAQKRYKEAKVMADVRALKRAKVVGMTTTRAARDIEVLQKVGPRIIILEEAAEIPEHHALACISSSCQHLIMIGDHQQLRPAYNDYELSKEFRTNISLFERLIRAKLPFCQLTHQHRMRPEISKLLTPHIYRGIATNLFFLSHVELENKNVECESKSHVNNHEANFVCCLYRYLRIQGYRDNDITILTTYKDQMRLIKKIIEEMGERESTTVPEYFDNNIDFSMVQDLGYRRDFRRQNVRVTTVDNFQGEENKIIIISLVRSNIEERIGYLKEANRICVALSRAKTDFMLLAICRCWRKNLRFGRKFCLMQKDEEALAIHWYLVNHPNNKTSVTKLDDFELVKDGGCNQPCKYQRNCGHVCDRLCHPDDKTHEQRCIKECKKTLCDQGHKCKKLCYEKCGLCKEQVTRTLRCGHEQRMPCSSNLKYVKCESRCEKAISCGHRCQKKCGEHCNTPEDCLELVKFKANCGHEFQGPCCTKDYPDCTVPCETKLDCGHICKGKCSTCSQKRLHIPCNHSCDKTLICGHICKAKCSIPCPPCKKKCNVKCRHRDCRKSCGSPCIDCKEDCDWQCWKNCPNGFKCDKLCYEFCDRPRCNAPCTRRLQCGHVCPGLLCEKCPNKCLTCDNEELTEIFLGNEDDPYAKFIQLEDCQCVFELDGLDQFMDTVEDETSEISGIKKCPKCTTTIQTSKRYGNRLKLQRKDIESVHRIIDNTSHRDLEKQKEYLIEKRLNLQSLFDILKHSNKVRLRILDLLHEKNLRKIRTESEFILNENRLNFLTNINSVKEQLDRLEDDNDIVQRKRRFTLNRILSLSDWIFKSRHQFCTQELEEFRLEMTRTSVLSDFIILLRDSKIAKISEETEQINTAVDDTIEKLESVNKIPMIEMEKIRNEFDNLRKKVPENGIGISKSEQIMIIKAMNLPVSGHWYKCKNGHFYAIGECGGAIVQTKCPYCDVIIGGGNHILNADNARATEMEIRLD</sequence>
<evidence type="ECO:0000256" key="4">
    <source>
        <dbReference type="ARBA" id="ARBA00022737"/>
    </source>
</evidence>
<feature type="coiled-coil region" evidence="8">
    <location>
        <begin position="3"/>
        <end position="30"/>
    </location>
</feature>
<dbReference type="InterPro" id="IPR000967">
    <property type="entry name" value="Znf_NFX1"/>
</dbReference>
<dbReference type="PANTHER" id="PTHR10887">
    <property type="entry name" value="DNA2/NAM7 HELICASE FAMILY"/>
    <property type="match status" value="1"/>
</dbReference>
<evidence type="ECO:0000259" key="9">
    <source>
        <dbReference type="PROSITE" id="PS51981"/>
    </source>
</evidence>
<keyword evidence="2" id="KW-0963">Cytoplasm</keyword>
<keyword evidence="8" id="KW-0175">Coiled coil</keyword>
<gene>
    <name evidence="10" type="ORF">KUTeg_002372</name>
</gene>
<feature type="coiled-coil region" evidence="8">
    <location>
        <begin position="789"/>
        <end position="823"/>
    </location>
</feature>
<feature type="non-terminal residue" evidence="10">
    <location>
        <position position="993"/>
    </location>
</feature>
<comment type="caution">
    <text evidence="10">The sequence shown here is derived from an EMBL/GenBank/DDBJ whole genome shotgun (WGS) entry which is preliminary data.</text>
</comment>
<dbReference type="InterPro" id="IPR046439">
    <property type="entry name" value="ZF_RZ_dom"/>
</dbReference>
<evidence type="ECO:0000256" key="6">
    <source>
        <dbReference type="ARBA" id="ARBA00022833"/>
    </source>
</evidence>
<dbReference type="SUPFAM" id="SSF52540">
    <property type="entry name" value="P-loop containing nucleoside triphosphate hydrolases"/>
    <property type="match status" value="1"/>
</dbReference>
<dbReference type="InterPro" id="IPR027417">
    <property type="entry name" value="P-loop_NTPase"/>
</dbReference>
<evidence type="ECO:0000256" key="3">
    <source>
        <dbReference type="ARBA" id="ARBA00022723"/>
    </source>
</evidence>
<keyword evidence="7" id="KW-0391">Immunity</keyword>
<dbReference type="InterPro" id="IPR047187">
    <property type="entry name" value="SF1_C_Upf1"/>
</dbReference>
<dbReference type="PANTHER" id="PTHR10887:SF341">
    <property type="entry name" value="NFX1-TYPE ZINC FINGER-CONTAINING PROTEIN 1"/>
    <property type="match status" value="1"/>
</dbReference>